<dbReference type="GO" id="GO:0004017">
    <property type="term" value="F:AMP kinase activity"/>
    <property type="evidence" value="ECO:0007669"/>
    <property type="project" value="UniProtKB-UniRule"/>
</dbReference>
<comment type="subcellular location">
    <subcellularLocation>
        <location evidence="7 9">Cytoplasm</location>
    </subcellularLocation>
</comment>
<evidence type="ECO:0000256" key="8">
    <source>
        <dbReference type="RuleBase" id="RU003330"/>
    </source>
</evidence>
<dbReference type="PROSITE" id="PS00113">
    <property type="entry name" value="ADENYLATE_KINASE"/>
    <property type="match status" value="1"/>
</dbReference>
<evidence type="ECO:0000256" key="6">
    <source>
        <dbReference type="ARBA" id="ARBA00022840"/>
    </source>
</evidence>
<feature type="binding site" evidence="7">
    <location>
        <begin position="58"/>
        <end position="60"/>
    </location>
    <ligand>
        <name>AMP</name>
        <dbReference type="ChEBI" id="CHEBI:456215"/>
    </ligand>
</feature>
<dbReference type="EMBL" id="CP021991">
    <property type="protein sequence ID" value="ASD29933.1"/>
    <property type="molecule type" value="Genomic_DNA"/>
</dbReference>
<comment type="similarity">
    <text evidence="7 8">Belongs to the adenylate kinase family.</text>
</comment>
<evidence type="ECO:0000256" key="5">
    <source>
        <dbReference type="ARBA" id="ARBA00022833"/>
    </source>
</evidence>
<evidence type="ECO:0000256" key="1">
    <source>
        <dbReference type="ARBA" id="ARBA00022679"/>
    </source>
</evidence>
<accession>A0AAC9T1T8</accession>
<feature type="binding site" evidence="7">
    <location>
        <position position="127"/>
    </location>
    <ligand>
        <name>Zn(2+)</name>
        <dbReference type="ChEBI" id="CHEBI:29105"/>
        <note>structural</note>
    </ligand>
</feature>
<comment type="pathway">
    <text evidence="7">Purine metabolism; AMP biosynthesis via salvage pathway; AMP from ADP: step 1/1.</text>
</comment>
<feature type="binding site" evidence="7">
    <location>
        <position position="168"/>
    </location>
    <ligand>
        <name>AMP</name>
        <dbReference type="ChEBI" id="CHEBI:456215"/>
    </ligand>
</feature>
<feature type="binding site" evidence="7">
    <location>
        <position position="130"/>
    </location>
    <ligand>
        <name>Zn(2+)</name>
        <dbReference type="ChEBI" id="CHEBI:29105"/>
        <note>structural</note>
    </ligand>
</feature>
<dbReference type="GO" id="GO:0044209">
    <property type="term" value="P:AMP salvage"/>
    <property type="evidence" value="ECO:0007669"/>
    <property type="project" value="UniProtKB-UniRule"/>
</dbReference>
<evidence type="ECO:0000313" key="11">
    <source>
        <dbReference type="EMBL" id="ASD29933.1"/>
    </source>
</evidence>
<dbReference type="AlphaFoldDB" id="A0AAC9T1T8"/>
<feature type="binding site" evidence="7">
    <location>
        <begin position="133"/>
        <end position="134"/>
    </location>
    <ligand>
        <name>ATP</name>
        <dbReference type="ChEBI" id="CHEBI:30616"/>
    </ligand>
</feature>
<evidence type="ECO:0000259" key="10">
    <source>
        <dbReference type="Pfam" id="PF05191"/>
    </source>
</evidence>
<dbReference type="InterPro" id="IPR006259">
    <property type="entry name" value="Adenyl_kin_sub"/>
</dbReference>
<dbReference type="SUPFAM" id="SSF57774">
    <property type="entry name" value="Microbial and mitochondrial ADK, insert 'zinc finger' domain"/>
    <property type="match status" value="1"/>
</dbReference>
<evidence type="ECO:0000256" key="9">
    <source>
        <dbReference type="RuleBase" id="RU003331"/>
    </source>
</evidence>
<keyword evidence="7" id="KW-0479">Metal-binding</keyword>
<evidence type="ECO:0000256" key="4">
    <source>
        <dbReference type="ARBA" id="ARBA00022777"/>
    </source>
</evidence>
<keyword evidence="7" id="KW-0963">Cytoplasm</keyword>
<evidence type="ECO:0000256" key="3">
    <source>
        <dbReference type="ARBA" id="ARBA00022741"/>
    </source>
</evidence>
<dbReference type="GO" id="GO:0008270">
    <property type="term" value="F:zinc ion binding"/>
    <property type="evidence" value="ECO:0007669"/>
    <property type="project" value="UniProtKB-UniRule"/>
</dbReference>
<feature type="domain" description="Adenylate kinase active site lid" evidence="10">
    <location>
        <begin position="124"/>
        <end position="159"/>
    </location>
</feature>
<feature type="binding site" evidence="7">
    <location>
        <position position="31"/>
    </location>
    <ligand>
        <name>AMP</name>
        <dbReference type="ChEBI" id="CHEBI:456215"/>
    </ligand>
</feature>
<reference evidence="11 12" key="1">
    <citation type="submission" date="2017-06" db="EMBL/GenBank/DDBJ databases">
        <title>Genome Sequencing and Comparative Genomics Analysis of Five Ureaplasma Urealyticums with Different Drug Resistance.</title>
        <authorList>
            <person name="Ma L."/>
            <person name="Jia T."/>
        </authorList>
    </citation>
    <scope>NUCLEOTIDE SEQUENCE [LARGE SCALE GENOMIC DNA]</scope>
    <source>
        <strain evidence="12">hebnu uu3</strain>
    </source>
</reference>
<dbReference type="Pfam" id="PF00406">
    <property type="entry name" value="ADK"/>
    <property type="match status" value="1"/>
</dbReference>
<dbReference type="EC" id="2.7.4.3" evidence="7 9"/>
<comment type="domain">
    <text evidence="7">Consists of three domains, a large central CORE domain and two small peripheral domains, NMPbind and LID, which undergo movements during catalysis. The LID domain closes over the site of phosphoryl transfer upon ATP binding. Assembling and dissambling the active center during each catalytic cycle provides an effective means to prevent ATP hydrolysis. Some bacteria have evolved a zinc-coordinating structure that stabilizes the LID domain.</text>
</comment>
<dbReference type="Proteomes" id="UP000197054">
    <property type="component" value="Chromosome"/>
</dbReference>
<keyword evidence="3 7" id="KW-0547">Nucleotide-binding</keyword>
<dbReference type="NCBIfam" id="TIGR01351">
    <property type="entry name" value="adk"/>
    <property type="match status" value="1"/>
</dbReference>
<dbReference type="HAMAP" id="MF_00235">
    <property type="entry name" value="Adenylate_kinase_Adk"/>
    <property type="match status" value="1"/>
</dbReference>
<dbReference type="SUPFAM" id="SSF52540">
    <property type="entry name" value="P-loop containing nucleoside triphosphate hydrolases"/>
    <property type="match status" value="1"/>
</dbReference>
<dbReference type="RefSeq" id="WP_006688832.1">
    <property type="nucleotide sequence ID" value="NZ_CAUPLA010000002.1"/>
</dbReference>
<dbReference type="InterPro" id="IPR036193">
    <property type="entry name" value="ADK_active_lid_dom_sf"/>
</dbReference>
<feature type="binding site" evidence="7">
    <location>
        <position position="196"/>
    </location>
    <ligand>
        <name>ATP</name>
        <dbReference type="ChEBI" id="CHEBI:30616"/>
    </ligand>
</feature>
<feature type="binding site" evidence="7">
    <location>
        <position position="94"/>
    </location>
    <ligand>
        <name>AMP</name>
        <dbReference type="ChEBI" id="CHEBI:456215"/>
    </ligand>
</feature>
<dbReference type="PANTHER" id="PTHR23359">
    <property type="entry name" value="NUCLEOTIDE KINASE"/>
    <property type="match status" value="1"/>
</dbReference>
<name>A0AAC9T1T8_UREPR</name>
<keyword evidence="2 7" id="KW-0545">Nucleotide biosynthesis</keyword>
<dbReference type="GO" id="GO:0005737">
    <property type="term" value="C:cytoplasm"/>
    <property type="evidence" value="ECO:0007669"/>
    <property type="project" value="UniProtKB-SubCell"/>
</dbReference>
<feature type="binding site" evidence="7">
    <location>
        <position position="157"/>
    </location>
    <ligand>
        <name>AMP</name>
        <dbReference type="ChEBI" id="CHEBI:456215"/>
    </ligand>
</feature>
<comment type="catalytic activity">
    <reaction evidence="7 9">
        <text>AMP + ATP = 2 ADP</text>
        <dbReference type="Rhea" id="RHEA:12973"/>
        <dbReference type="ChEBI" id="CHEBI:30616"/>
        <dbReference type="ChEBI" id="CHEBI:456215"/>
        <dbReference type="ChEBI" id="CHEBI:456216"/>
        <dbReference type="EC" id="2.7.4.3"/>
    </reaction>
</comment>
<dbReference type="PRINTS" id="PR00094">
    <property type="entry name" value="ADENYLTKNASE"/>
</dbReference>
<comment type="caution">
    <text evidence="7">Lacks conserved residue(s) required for the propagation of feature annotation.</text>
</comment>
<comment type="function">
    <text evidence="7">Catalyzes the reversible transfer of the terminal phosphate group between ATP and AMP. Plays an important role in cellular energy homeostasis and in adenine nucleotide metabolism.</text>
</comment>
<evidence type="ECO:0000313" key="12">
    <source>
        <dbReference type="Proteomes" id="UP000197054"/>
    </source>
</evidence>
<organism evidence="11 12">
    <name type="scientific">Ureaplasma parvum</name>
    <name type="common">Ureaplasma urealyticum biotype 1</name>
    <dbReference type="NCBI Taxonomy" id="134821"/>
    <lineage>
        <taxon>Bacteria</taxon>
        <taxon>Bacillati</taxon>
        <taxon>Mycoplasmatota</taxon>
        <taxon>Mycoplasmoidales</taxon>
        <taxon>Mycoplasmoidaceae</taxon>
        <taxon>Ureaplasma</taxon>
    </lineage>
</organism>
<dbReference type="InterPro" id="IPR000850">
    <property type="entry name" value="Adenylat/UMP-CMP_kin"/>
</dbReference>
<feature type="region of interest" description="LID" evidence="7">
    <location>
        <begin position="123"/>
        <end position="160"/>
    </location>
</feature>
<dbReference type="CDD" id="cd01428">
    <property type="entry name" value="ADK"/>
    <property type="match status" value="1"/>
</dbReference>
<evidence type="ECO:0000256" key="2">
    <source>
        <dbReference type="ARBA" id="ARBA00022727"/>
    </source>
</evidence>
<feature type="binding site" evidence="7">
    <location>
        <position position="36"/>
    </location>
    <ligand>
        <name>AMP</name>
        <dbReference type="ChEBI" id="CHEBI:456215"/>
    </ligand>
</feature>
<keyword evidence="1 7" id="KW-0808">Transferase</keyword>
<dbReference type="SMR" id="A0AAC9T1T8"/>
<dbReference type="InterPro" id="IPR007862">
    <property type="entry name" value="Adenylate_kinase_lid-dom"/>
</dbReference>
<protein>
    <recommendedName>
        <fullName evidence="7 9">Adenylate kinase</fullName>
        <shortName evidence="7">AK</shortName>
        <ecNumber evidence="7 9">2.7.4.3</ecNumber>
    </recommendedName>
    <alternativeName>
        <fullName evidence="7">ATP-AMP transphosphorylase</fullName>
    </alternativeName>
    <alternativeName>
        <fullName evidence="7">ATP:AMP phosphotransferase</fullName>
    </alternativeName>
    <alternativeName>
        <fullName evidence="7">Adenylate monophosphate kinase</fullName>
    </alternativeName>
</protein>
<dbReference type="GeneID" id="29672664"/>
<dbReference type="OMA" id="VYHEQTA"/>
<gene>
    <name evidence="7" type="primary">adk</name>
    <name evidence="11" type="ORF">CEG42_01650</name>
</gene>
<feature type="binding site" evidence="7">
    <location>
        <position position="147"/>
    </location>
    <ligand>
        <name>Zn(2+)</name>
        <dbReference type="ChEBI" id="CHEBI:29105"/>
        <note>structural</note>
    </ligand>
</feature>
<feature type="binding site" evidence="7">
    <location>
        <position position="124"/>
    </location>
    <ligand>
        <name>ATP</name>
        <dbReference type="ChEBI" id="CHEBI:30616"/>
    </ligand>
</feature>
<keyword evidence="6 7" id="KW-0067">ATP-binding</keyword>
<feature type="binding site" evidence="7">
    <location>
        <begin position="10"/>
        <end position="15"/>
    </location>
    <ligand>
        <name>ATP</name>
        <dbReference type="ChEBI" id="CHEBI:30616"/>
    </ligand>
</feature>
<comment type="subunit">
    <text evidence="7 9">Monomer.</text>
</comment>
<feature type="binding site" evidence="7">
    <location>
        <position position="150"/>
    </location>
    <ligand>
        <name>Zn(2+)</name>
        <dbReference type="ChEBI" id="CHEBI:29105"/>
        <note>structural</note>
    </ligand>
</feature>
<evidence type="ECO:0000256" key="7">
    <source>
        <dbReference type="HAMAP-Rule" id="MF_00235"/>
    </source>
</evidence>
<dbReference type="GO" id="GO:0005524">
    <property type="term" value="F:ATP binding"/>
    <property type="evidence" value="ECO:0007669"/>
    <property type="project" value="UniProtKB-UniRule"/>
</dbReference>
<keyword evidence="4 7" id="KW-0418">Kinase</keyword>
<feature type="binding site" evidence="7">
    <location>
        <begin position="87"/>
        <end position="90"/>
    </location>
    <ligand>
        <name>AMP</name>
        <dbReference type="ChEBI" id="CHEBI:456215"/>
    </ligand>
</feature>
<dbReference type="InterPro" id="IPR027417">
    <property type="entry name" value="P-loop_NTPase"/>
</dbReference>
<keyword evidence="5 7" id="KW-0862">Zinc</keyword>
<proteinExistence type="inferred from homology"/>
<dbReference type="InterPro" id="IPR033690">
    <property type="entry name" value="Adenylat_kinase_CS"/>
</dbReference>
<sequence>MKILLIGPPGSGKGSVSELLTKNNTLKHVSTGNLFRAILKEDSELARKIKEINVSGGKLVPDEITNQVAKSAIDELIKNEQSFILDGYPRTINQALALEQYCNLDYIFYLDIDHQELMKRLTGRWMCPKCAGIYNIHFKKPQVHGLCDNDQATLYQRADDHADAVSIRLDEYDKLTLPLIKHYETNPRFIKINANQPIEDVYKNINNYLKQNK</sequence>
<dbReference type="Gene3D" id="3.40.50.300">
    <property type="entry name" value="P-loop containing nucleotide triphosphate hydrolases"/>
    <property type="match status" value="1"/>
</dbReference>
<dbReference type="Pfam" id="PF05191">
    <property type="entry name" value="ADK_lid"/>
    <property type="match status" value="1"/>
</dbReference>